<dbReference type="AlphaFoldDB" id="A0A6J1SGC5"/>
<dbReference type="Pfam" id="PF07774">
    <property type="entry name" value="EMC1_C"/>
    <property type="match status" value="1"/>
</dbReference>
<comment type="subunit">
    <text evidence="3">Component of the ER membrane protein complex (EMC).</text>
</comment>
<dbReference type="CTD" id="23065"/>
<name>A0A6J1SGC5_FRAOC</name>
<dbReference type="InterPro" id="IPR026895">
    <property type="entry name" value="EMC1"/>
</dbReference>
<dbReference type="Proteomes" id="UP000504606">
    <property type="component" value="Unplaced"/>
</dbReference>
<dbReference type="GO" id="GO:0072546">
    <property type="term" value="C:EMC complex"/>
    <property type="evidence" value="ECO:0007669"/>
    <property type="project" value="InterPro"/>
</dbReference>
<comment type="similarity">
    <text evidence="2">Belongs to the EMC1 family.</text>
</comment>
<sequence>MMANYLNVYNFIPRVLLFLLSVLTLSECLYEDQVGKFDWQQSFIGDLKFAFGDASGKRGIVATELNVVAALNLKTGNILWRHVLERDGKIEYMSMTSSGEAIIVSQGIKSLVRAFDPVTGTLSWEWTVPSSLPVNRVLWAVSTDKLYAVTLNDGVGFAVQQFNMRTGALIGKWQNTAPWAQKDRCGLSRDILACFSGKNLHNIRFSQSDVKPVTLELSQSIAQLQPVKSGDKPGVFVDFESTGTVKSSQVVFFAEQGQSNVQCKTLSSPAQWVTYDSSQKSNALLQFSQKNEELHVIASDCVSGRKLEDLSFSIPWPTSLQPQLKTVICGPNKDDLSLCRLLLRTSDEAVTLLQYIGKVLWVREEALASVVAAEMMDLPVSDKDAAIEKEFDSKEGDYSALAGLLGMFGRRLVSQALQLQHLVQAVLGLHEPHQPSGQRADLVRDDFGLHKMIVLATKAGKLFGLDNFNGEIVWQKMLLNVDTSSMQLFVQRTTRHGPYPAQCSLLLKDKDSKESVLYTFDPMTGLGNRKNLGYRALQTMLLPVMDAESLRPILLLDSSEKVHIEPRSAISLADSFASSLYIYVADPATGVVRGYTFAQSTSERLVAARVWEVVFQPESQTLVNVVGKNPQERVHSQGRVLGDRSVLYKYVNPNLVAVVTQGTDTLHKFVLNVYLLDAVSGAIVFSISHKRAREPIHLVHTENWVVYTYFSEKWRRTEIASIELYEGKTQSNSGSFSSLIAPPQPLVERQSYILPAVVQAMKPTVTEKGITSRHVLVGLATGAVLELPWMFLDPRRPVTVTPEMREEGVIPYMPELPIPPESIINYNKSLPLISGIHTAPSGLESTSLVLVYGLDLFYTRVAPSKTFDLLKEDFDPFLISMVLVGLGLASYTTKRLASRKALKQAWK</sequence>
<evidence type="ECO:0000256" key="9">
    <source>
        <dbReference type="ARBA" id="ARBA00023136"/>
    </source>
</evidence>
<evidence type="ECO:0000313" key="16">
    <source>
        <dbReference type="RefSeq" id="XP_026278360.1"/>
    </source>
</evidence>
<dbReference type="PANTHER" id="PTHR21573">
    <property type="entry name" value="ER MEMBRANE PROTEIN COMPLEX SUBUNIT 1"/>
    <property type="match status" value="1"/>
</dbReference>
<evidence type="ECO:0000256" key="2">
    <source>
        <dbReference type="ARBA" id="ARBA00007904"/>
    </source>
</evidence>
<dbReference type="PANTHER" id="PTHR21573:SF0">
    <property type="entry name" value="ER MEMBRANE PROTEIN COMPLEX SUBUNIT 1"/>
    <property type="match status" value="1"/>
</dbReference>
<feature type="signal peptide" evidence="11">
    <location>
        <begin position="1"/>
        <end position="28"/>
    </location>
</feature>
<feature type="domain" description="ER membrane protein complex subunit 1 C-terminal" evidence="12">
    <location>
        <begin position="701"/>
        <end position="906"/>
    </location>
</feature>
<evidence type="ECO:0000256" key="7">
    <source>
        <dbReference type="ARBA" id="ARBA00022824"/>
    </source>
</evidence>
<keyword evidence="9" id="KW-0472">Membrane</keyword>
<dbReference type="GeneID" id="113206475"/>
<reference evidence="15 16" key="1">
    <citation type="submission" date="2025-04" db="UniProtKB">
        <authorList>
            <consortium name="RefSeq"/>
        </authorList>
    </citation>
    <scope>IDENTIFICATION</scope>
    <source>
        <tissue evidence="15 16">Whole organism</tissue>
    </source>
</reference>
<keyword evidence="14" id="KW-1185">Reference proteome</keyword>
<evidence type="ECO:0000256" key="4">
    <source>
        <dbReference type="ARBA" id="ARBA00020824"/>
    </source>
</evidence>
<comment type="subcellular location">
    <subcellularLocation>
        <location evidence="1">Endoplasmic reticulum membrane</location>
        <topology evidence="1">Single-pass type I membrane protein</topology>
    </subcellularLocation>
</comment>
<gene>
    <name evidence="15 16" type="primary">LOC113206475</name>
</gene>
<evidence type="ECO:0000256" key="8">
    <source>
        <dbReference type="ARBA" id="ARBA00022989"/>
    </source>
</evidence>
<feature type="domain" description="EMC1 first beta-propeller" evidence="13">
    <location>
        <begin position="140"/>
        <end position="365"/>
    </location>
</feature>
<dbReference type="InterPro" id="IPR058545">
    <property type="entry name" value="Beta-prop_EMC1_1st"/>
</dbReference>
<dbReference type="RefSeq" id="XP_026278360.1">
    <property type="nucleotide sequence ID" value="XM_026422575.2"/>
</dbReference>
<evidence type="ECO:0000313" key="15">
    <source>
        <dbReference type="RefSeq" id="XP_026278358.1"/>
    </source>
</evidence>
<dbReference type="InterPro" id="IPR011678">
    <property type="entry name" value="EMC1_C"/>
</dbReference>
<evidence type="ECO:0000256" key="6">
    <source>
        <dbReference type="ARBA" id="ARBA00022729"/>
    </source>
</evidence>
<organism evidence="14 16">
    <name type="scientific">Frankliniella occidentalis</name>
    <name type="common">Western flower thrips</name>
    <name type="synonym">Euthrips occidentalis</name>
    <dbReference type="NCBI Taxonomy" id="133901"/>
    <lineage>
        <taxon>Eukaryota</taxon>
        <taxon>Metazoa</taxon>
        <taxon>Ecdysozoa</taxon>
        <taxon>Arthropoda</taxon>
        <taxon>Hexapoda</taxon>
        <taxon>Insecta</taxon>
        <taxon>Pterygota</taxon>
        <taxon>Neoptera</taxon>
        <taxon>Paraneoptera</taxon>
        <taxon>Thysanoptera</taxon>
        <taxon>Terebrantia</taxon>
        <taxon>Thripoidea</taxon>
        <taxon>Thripidae</taxon>
        <taxon>Frankliniella</taxon>
    </lineage>
</organism>
<dbReference type="InterPro" id="IPR015943">
    <property type="entry name" value="WD40/YVTN_repeat-like_dom_sf"/>
</dbReference>
<keyword evidence="8" id="KW-1133">Transmembrane helix</keyword>
<keyword evidence="6 11" id="KW-0732">Signal</keyword>
<evidence type="ECO:0000256" key="1">
    <source>
        <dbReference type="ARBA" id="ARBA00004115"/>
    </source>
</evidence>
<evidence type="ECO:0000259" key="13">
    <source>
        <dbReference type="Pfam" id="PF25293"/>
    </source>
</evidence>
<evidence type="ECO:0000256" key="5">
    <source>
        <dbReference type="ARBA" id="ARBA00022692"/>
    </source>
</evidence>
<dbReference type="GO" id="GO:0034975">
    <property type="term" value="P:protein folding in endoplasmic reticulum"/>
    <property type="evidence" value="ECO:0007669"/>
    <property type="project" value="TreeGrafter"/>
</dbReference>
<dbReference type="RefSeq" id="XP_026278358.1">
    <property type="nucleotide sequence ID" value="XM_026422573.2"/>
</dbReference>
<dbReference type="Pfam" id="PF25293">
    <property type="entry name" value="Beta-prop_EMC1_N"/>
    <property type="match status" value="2"/>
</dbReference>
<dbReference type="KEGG" id="foc:113206475"/>
<feature type="chain" id="PRO_5044639465" description="ER membrane protein complex subunit 1" evidence="11">
    <location>
        <begin position="29"/>
        <end position="907"/>
    </location>
</feature>
<dbReference type="SUPFAM" id="SSF50998">
    <property type="entry name" value="Quinoprotein alcohol dehydrogenase-like"/>
    <property type="match status" value="1"/>
</dbReference>
<dbReference type="InterPro" id="IPR011047">
    <property type="entry name" value="Quinoprotein_ADH-like_sf"/>
</dbReference>
<accession>A0A6J1SGC5</accession>
<dbReference type="Gene3D" id="2.130.10.10">
    <property type="entry name" value="YVTN repeat-like/Quinoprotein amine dehydrogenase"/>
    <property type="match status" value="1"/>
</dbReference>
<evidence type="ECO:0000256" key="11">
    <source>
        <dbReference type="SAM" id="SignalP"/>
    </source>
</evidence>
<protein>
    <recommendedName>
        <fullName evidence="4">ER membrane protein complex subunit 1</fullName>
    </recommendedName>
</protein>
<proteinExistence type="inferred from homology"/>
<dbReference type="OrthoDB" id="28092at2759"/>
<keyword evidence="10" id="KW-0325">Glycoprotein</keyword>
<feature type="domain" description="EMC1 first beta-propeller" evidence="13">
    <location>
        <begin position="29"/>
        <end position="136"/>
    </location>
</feature>
<evidence type="ECO:0000256" key="10">
    <source>
        <dbReference type="ARBA" id="ARBA00023180"/>
    </source>
</evidence>
<keyword evidence="5" id="KW-0812">Transmembrane</keyword>
<evidence type="ECO:0000313" key="14">
    <source>
        <dbReference type="Proteomes" id="UP000504606"/>
    </source>
</evidence>
<evidence type="ECO:0000256" key="3">
    <source>
        <dbReference type="ARBA" id="ARBA00011276"/>
    </source>
</evidence>
<keyword evidence="7" id="KW-0256">Endoplasmic reticulum</keyword>
<evidence type="ECO:0000259" key="12">
    <source>
        <dbReference type="Pfam" id="PF07774"/>
    </source>
</evidence>